<dbReference type="PANTHER" id="PTHR47926">
    <property type="entry name" value="PENTATRICOPEPTIDE REPEAT-CONTAINING PROTEIN"/>
    <property type="match status" value="1"/>
</dbReference>
<evidence type="ECO:0000256" key="1">
    <source>
        <dbReference type="ARBA" id="ARBA00022737"/>
    </source>
</evidence>
<keyword evidence="1" id="KW-0677">Repeat</keyword>
<dbReference type="AlphaFoldDB" id="A0A4Y7IXI7"/>
<dbReference type="Proteomes" id="UP000316621">
    <property type="component" value="Chromosome 3"/>
</dbReference>
<dbReference type="Pfam" id="PF12854">
    <property type="entry name" value="PPR_1"/>
    <property type="match status" value="1"/>
</dbReference>
<name>A0A4Y7IXI7_PAPSO</name>
<dbReference type="STRING" id="3469.A0A4Y7IXI7"/>
<dbReference type="GO" id="GO:0009451">
    <property type="term" value="P:RNA modification"/>
    <property type="evidence" value="ECO:0007669"/>
    <property type="project" value="InterPro"/>
</dbReference>
<dbReference type="Pfam" id="PF20431">
    <property type="entry name" value="E_motif"/>
    <property type="match status" value="1"/>
</dbReference>
<reference evidence="3 4" key="1">
    <citation type="journal article" date="2018" name="Science">
        <title>The opium poppy genome and morphinan production.</title>
        <authorList>
            <person name="Guo L."/>
            <person name="Winzer T."/>
            <person name="Yang X."/>
            <person name="Li Y."/>
            <person name="Ning Z."/>
            <person name="He Z."/>
            <person name="Teodor R."/>
            <person name="Lu Y."/>
            <person name="Bowser T.A."/>
            <person name="Graham I.A."/>
            <person name="Ye K."/>
        </authorList>
    </citation>
    <scope>NUCLEOTIDE SEQUENCE [LARGE SCALE GENOMIC DNA]</scope>
    <source>
        <strain evidence="4">cv. HN1</strain>
        <tissue evidence="3">Leaves</tissue>
    </source>
</reference>
<dbReference type="PROSITE" id="PS51375">
    <property type="entry name" value="PPR"/>
    <property type="match status" value="2"/>
</dbReference>
<dbReference type="FunFam" id="1.25.40.10:FF:000090">
    <property type="entry name" value="Pentatricopeptide repeat-containing protein, chloroplastic"/>
    <property type="match status" value="1"/>
</dbReference>
<dbReference type="PANTHER" id="PTHR47926:SF438">
    <property type="entry name" value="PENTATRICOPEPTIDE REPEAT-CONTAINING PROTEIN"/>
    <property type="match status" value="1"/>
</dbReference>
<evidence type="ECO:0008006" key="5">
    <source>
        <dbReference type="Google" id="ProtNLM"/>
    </source>
</evidence>
<dbReference type="FunFam" id="1.25.40.10:FF:001139">
    <property type="entry name" value="Uncharacterized protein"/>
    <property type="match status" value="1"/>
</dbReference>
<evidence type="ECO:0000256" key="2">
    <source>
        <dbReference type="PROSITE-ProRule" id="PRU00708"/>
    </source>
</evidence>
<dbReference type="InterPro" id="IPR046848">
    <property type="entry name" value="E_motif"/>
</dbReference>
<feature type="repeat" description="PPR" evidence="2">
    <location>
        <begin position="273"/>
        <end position="307"/>
    </location>
</feature>
<sequence>MNTIFFRLLHNVVTYKSFSSVHLHLSKHFTTLSSSSSEGKRKGLDQALRILKLITPKPTLTHARQNHLNLVQSCLVDKNPDDHNIISFRKIPLEEVPNRDFVSNVDKNSLSTAISYCGYVRGFIHGIQLHCLAIKTGFDSYVYIGTSLVNLYAKCGDLVNAYKVFVEMPERNVVSWTSIIAGFSQNLHVYMCLKLYHQMRHSNVKPNDYTFTSLLSAYTGNGFLVQGRIAHSQIILMGFDSYTDISNALISMYSKCGDIQDAVYSFETMERRDIVSWNSMIAGYSLHGLSEKAIKLHEEMQKLKIKPDGITFLGILSSCRHGGLVEISRHCFNLMLENGVKPDLDHYSCMVDSLGRAGLLEEAKVFIEEMPVTPNAVIWGSLLSSCRLYGNVAIGIHAAEKRLLCEPDCAATHVQLSKFYAIAGRRDQTVRIRKLMKDRNLKTNPGYSWIEIKNEIVSFGVDDGSNIRATEIFDVVDSLVENMNSSVYDPNLHQGIQDPWIPTLQNVKPTTPQYSEAASQILRIHIDISKDARTDKLVWTPNLKVILLANPGRNFEARILSLAKDNGYSFCLGACILWPIRKTCNEVVFLIMNLDESFWAAPTGNTIKINIFAAVAEGHGSCAAVEWPNYLL</sequence>
<feature type="repeat" description="PPR" evidence="2">
    <location>
        <begin position="172"/>
        <end position="206"/>
    </location>
</feature>
<gene>
    <name evidence="3" type="ORF">C5167_012466</name>
</gene>
<accession>A0A4Y7IXI7</accession>
<dbReference type="Pfam" id="PF13041">
    <property type="entry name" value="PPR_2"/>
    <property type="match status" value="2"/>
</dbReference>
<evidence type="ECO:0000313" key="4">
    <source>
        <dbReference type="Proteomes" id="UP000316621"/>
    </source>
</evidence>
<dbReference type="InterPro" id="IPR011990">
    <property type="entry name" value="TPR-like_helical_dom_sf"/>
</dbReference>
<dbReference type="InterPro" id="IPR002885">
    <property type="entry name" value="PPR_rpt"/>
</dbReference>
<dbReference type="Gramene" id="RZC53604">
    <property type="protein sequence ID" value="RZC53604"/>
    <property type="gene ID" value="C5167_012466"/>
</dbReference>
<protein>
    <recommendedName>
        <fullName evidence="5">DYW domain-containing protein</fullName>
    </recommendedName>
</protein>
<dbReference type="EMBL" id="CM010717">
    <property type="protein sequence ID" value="RZC53604.1"/>
    <property type="molecule type" value="Genomic_DNA"/>
</dbReference>
<proteinExistence type="predicted"/>
<organism evidence="3 4">
    <name type="scientific">Papaver somniferum</name>
    <name type="common">Opium poppy</name>
    <dbReference type="NCBI Taxonomy" id="3469"/>
    <lineage>
        <taxon>Eukaryota</taxon>
        <taxon>Viridiplantae</taxon>
        <taxon>Streptophyta</taxon>
        <taxon>Embryophyta</taxon>
        <taxon>Tracheophyta</taxon>
        <taxon>Spermatophyta</taxon>
        <taxon>Magnoliopsida</taxon>
        <taxon>Ranunculales</taxon>
        <taxon>Papaveraceae</taxon>
        <taxon>Papaveroideae</taxon>
        <taxon>Papaver</taxon>
    </lineage>
</organism>
<keyword evidence="4" id="KW-1185">Reference proteome</keyword>
<dbReference type="InterPro" id="IPR046960">
    <property type="entry name" value="PPR_At4g14850-like_plant"/>
</dbReference>
<evidence type="ECO:0000313" key="3">
    <source>
        <dbReference type="EMBL" id="RZC53604.1"/>
    </source>
</evidence>
<dbReference type="Gene3D" id="1.25.40.10">
    <property type="entry name" value="Tetratricopeptide repeat domain"/>
    <property type="match status" value="2"/>
</dbReference>
<dbReference type="GO" id="GO:0003723">
    <property type="term" value="F:RNA binding"/>
    <property type="evidence" value="ECO:0007669"/>
    <property type="project" value="InterPro"/>
</dbReference>
<dbReference type="NCBIfam" id="TIGR00756">
    <property type="entry name" value="PPR"/>
    <property type="match status" value="2"/>
</dbReference>